<feature type="non-terminal residue" evidence="1">
    <location>
        <position position="111"/>
    </location>
</feature>
<dbReference type="Gene3D" id="3.10.10.10">
    <property type="entry name" value="HIV Type 1 Reverse Transcriptase, subunit A, domain 1"/>
    <property type="match status" value="1"/>
</dbReference>
<reference evidence="1" key="1">
    <citation type="submission" date="2005-08" db="EMBL/GenBank/DDBJ databases">
        <title>Genomic Diversity of HIV-1 subtypes in Northern Kenya.</title>
        <authorList>
            <person name="Khamadi S.A."/>
            <person name="Ochieng W."/>
            <person name="Lihana R.W."/>
            <person name="Kiptoo M.K."/>
            <person name="Kinyua J.G."/>
            <person name="Lagat N."/>
            <person name="Muriuki J."/>
            <person name="Mwangi J."/>
            <person name="Pelle R."/>
            <person name="Muigai A."/>
            <person name="Carter J."/>
            <person name="Yamada R."/>
            <person name="Mpoke S."/>
        </authorList>
    </citation>
    <scope>NUCLEOTIDE SEQUENCE</scope>
    <source>
        <strain evidence="1">L36</strain>
    </source>
</reference>
<name>Q3S7L3_HV1</name>
<protein>
    <submittedName>
        <fullName evidence="1">Pol protein</fullName>
    </submittedName>
</protein>
<proteinExistence type="predicted"/>
<feature type="non-terminal residue" evidence="1">
    <location>
        <position position="1"/>
    </location>
</feature>
<organismHost>
    <name type="scientific">Homo sapiens</name>
    <name type="common">Human</name>
    <dbReference type="NCBI Taxonomy" id="9606"/>
</organismHost>
<accession>Q3S7L3</accession>
<sequence length="111" mass="12606">AQMVDFKFPNSSNCDCTSKIKARNGWPKVKQWPLDRGKNSRLYRICQIWKGRKISGIGACKSIYACKYLLLRKKASLNGGNLEFQRAHSRTQEFGKSIWDPAPGGLKKKNS</sequence>
<organism evidence="1">
    <name type="scientific">Human immunodeficiency virus type 1</name>
    <name type="common">HIV-1</name>
    <dbReference type="NCBI Taxonomy" id="11676"/>
    <lineage>
        <taxon>Viruses</taxon>
        <taxon>Riboviria</taxon>
        <taxon>Pararnavirae</taxon>
        <taxon>Artverviricota</taxon>
        <taxon>Revtraviricetes</taxon>
        <taxon>Ortervirales</taxon>
        <taxon>Retroviridae</taxon>
        <taxon>Orthoretrovirinae</taxon>
        <taxon>Lentivirus</taxon>
        <taxon>Lentivirus humimdef1</taxon>
    </lineage>
</organism>
<dbReference type="EMBL" id="DQ155117">
    <property type="protein sequence ID" value="AAZ91643.1"/>
    <property type="molecule type" value="Genomic_DNA"/>
</dbReference>
<gene>
    <name evidence="1" type="primary">pol</name>
</gene>
<evidence type="ECO:0000313" key="1">
    <source>
        <dbReference type="EMBL" id="AAZ91643.1"/>
    </source>
</evidence>